<dbReference type="GO" id="GO:0005789">
    <property type="term" value="C:endoplasmic reticulum membrane"/>
    <property type="evidence" value="ECO:0007669"/>
    <property type="project" value="UniProtKB-SubCell"/>
</dbReference>
<comment type="subcellular location">
    <subcellularLocation>
        <location evidence="1">Endoplasmic reticulum membrane</location>
        <topology evidence="1">Multi-pass membrane protein</topology>
    </subcellularLocation>
</comment>
<evidence type="ECO:0000256" key="6">
    <source>
        <dbReference type="ARBA" id="ARBA00022824"/>
    </source>
</evidence>
<dbReference type="PANTHER" id="PTHR12443:SF9">
    <property type="entry name" value="TRANSLOCATION PROTEIN SEC62"/>
    <property type="match status" value="1"/>
</dbReference>
<name>A0A7S2Z4N5_9CHLO</name>
<reference evidence="13" key="1">
    <citation type="submission" date="2021-01" db="EMBL/GenBank/DDBJ databases">
        <authorList>
            <person name="Corre E."/>
            <person name="Pelletier E."/>
            <person name="Niang G."/>
            <person name="Scheremetjew M."/>
            <person name="Finn R."/>
            <person name="Kale V."/>
            <person name="Holt S."/>
            <person name="Cochrane G."/>
            <person name="Meng A."/>
            <person name="Brown T."/>
            <person name="Cohen L."/>
        </authorList>
    </citation>
    <scope>NUCLEOTIDE SEQUENCE</scope>
    <source>
        <strain evidence="13">RCC856</strain>
    </source>
</reference>
<keyword evidence="4" id="KW-0813">Transport</keyword>
<feature type="transmembrane region" description="Helical" evidence="12">
    <location>
        <begin position="171"/>
        <end position="197"/>
    </location>
</feature>
<evidence type="ECO:0000256" key="4">
    <source>
        <dbReference type="ARBA" id="ARBA00022448"/>
    </source>
</evidence>
<evidence type="ECO:0000256" key="2">
    <source>
        <dbReference type="ARBA" id="ARBA00010604"/>
    </source>
</evidence>
<dbReference type="InterPro" id="IPR004728">
    <property type="entry name" value="Sec62"/>
</dbReference>
<proteinExistence type="inferred from homology"/>
<dbReference type="PANTHER" id="PTHR12443">
    <property type="entry name" value="TRANSLOCATION PROTEIN SEC62"/>
    <property type="match status" value="1"/>
</dbReference>
<keyword evidence="6" id="KW-0256">Endoplasmic reticulum</keyword>
<evidence type="ECO:0000256" key="5">
    <source>
        <dbReference type="ARBA" id="ARBA00022692"/>
    </source>
</evidence>
<feature type="region of interest" description="Disordered" evidence="11">
    <location>
        <begin position="293"/>
        <end position="312"/>
    </location>
</feature>
<keyword evidence="10 12" id="KW-0472">Membrane</keyword>
<evidence type="ECO:0000256" key="7">
    <source>
        <dbReference type="ARBA" id="ARBA00022927"/>
    </source>
</evidence>
<keyword evidence="9" id="KW-0811">Translocation</keyword>
<sequence>MGAAKEKGGAPSSAVKDAMSNLAEELLTRNLVESRPAIEGRERVEIFRGQDLLAYLSEHPEAVAKALPNAAKNSSSAAEQAKTLATLMLKRGLFTRSERLFKKPKPGKQRLTKFPRKVFYCQDQAFAEGAFFTWKVQRPATPWVAVGSYLLVLLVIACCLFPLAPFKVKQGVFYTSLTMLSAIFAIVGFRCAVYALIWTVAGKYVWIVPNLFADNVPITEVFSPFVEEERNKHGKPYPAPALSKRIVAVAGLLYLLWFSYRNTPEKGYGAKLRSSSDNLFDYLLEHGSLNRRIQDDSANTGGGDDAAKDSDAEFAEAVIQEEAGGDGGDGHDEL</sequence>
<evidence type="ECO:0000256" key="9">
    <source>
        <dbReference type="ARBA" id="ARBA00023010"/>
    </source>
</evidence>
<evidence type="ECO:0000313" key="13">
    <source>
        <dbReference type="EMBL" id="CAE0022000.1"/>
    </source>
</evidence>
<evidence type="ECO:0000256" key="1">
    <source>
        <dbReference type="ARBA" id="ARBA00004477"/>
    </source>
</evidence>
<organism evidence="13">
    <name type="scientific">Chloropicon laureae</name>
    <dbReference type="NCBI Taxonomy" id="464258"/>
    <lineage>
        <taxon>Eukaryota</taxon>
        <taxon>Viridiplantae</taxon>
        <taxon>Chlorophyta</taxon>
        <taxon>Chloropicophyceae</taxon>
        <taxon>Chloropicales</taxon>
        <taxon>Chloropicaceae</taxon>
        <taxon>Chloropicon</taxon>
    </lineage>
</organism>
<keyword evidence="8 12" id="KW-1133">Transmembrane helix</keyword>
<keyword evidence="5 12" id="KW-0812">Transmembrane</keyword>
<keyword evidence="7" id="KW-0653">Protein transport</keyword>
<dbReference type="EMBL" id="HBHU01008743">
    <property type="protein sequence ID" value="CAE0022000.1"/>
    <property type="molecule type" value="Transcribed_RNA"/>
</dbReference>
<gene>
    <name evidence="13" type="ORF">CLAU1311_LOCUS5684</name>
</gene>
<evidence type="ECO:0000256" key="8">
    <source>
        <dbReference type="ARBA" id="ARBA00022989"/>
    </source>
</evidence>
<evidence type="ECO:0000256" key="10">
    <source>
        <dbReference type="ARBA" id="ARBA00023136"/>
    </source>
</evidence>
<dbReference type="AlphaFoldDB" id="A0A7S2Z4N5"/>
<comment type="similarity">
    <text evidence="2">Belongs to the SEC62 family.</text>
</comment>
<evidence type="ECO:0000256" key="3">
    <source>
        <dbReference type="ARBA" id="ARBA00021257"/>
    </source>
</evidence>
<accession>A0A7S2Z4N5</accession>
<dbReference type="GO" id="GO:0031204">
    <property type="term" value="P:post-translational protein targeting to membrane, translocation"/>
    <property type="evidence" value="ECO:0007669"/>
    <property type="project" value="TreeGrafter"/>
</dbReference>
<feature type="transmembrane region" description="Helical" evidence="12">
    <location>
        <begin position="143"/>
        <end position="164"/>
    </location>
</feature>
<dbReference type="Pfam" id="PF03839">
    <property type="entry name" value="Sec62"/>
    <property type="match status" value="1"/>
</dbReference>
<evidence type="ECO:0000256" key="12">
    <source>
        <dbReference type="SAM" id="Phobius"/>
    </source>
</evidence>
<protein>
    <recommendedName>
        <fullName evidence="3">Translocation protein SEC62</fullName>
    </recommendedName>
</protein>
<evidence type="ECO:0000256" key="11">
    <source>
        <dbReference type="SAM" id="MobiDB-lite"/>
    </source>
</evidence>